<reference evidence="12 13" key="1">
    <citation type="submission" date="2018-05" db="EMBL/GenBank/DDBJ databases">
        <title>Genomic Encyclopedia of Type Strains, Phase IV (KMG-IV): sequencing the most valuable type-strain genomes for metagenomic binning, comparative biology and taxonomic classification.</title>
        <authorList>
            <person name="Goeker M."/>
        </authorList>
    </citation>
    <scope>NUCLEOTIDE SEQUENCE [LARGE SCALE GENOMIC DNA]</scope>
    <source>
        <strain evidence="12 13">DSM 23606</strain>
    </source>
</reference>
<evidence type="ECO:0000256" key="6">
    <source>
        <dbReference type="ARBA" id="ARBA00022777"/>
    </source>
</evidence>
<evidence type="ECO:0000256" key="7">
    <source>
        <dbReference type="ARBA" id="ARBA00022840"/>
    </source>
</evidence>
<keyword evidence="7" id="KW-0067">ATP-binding</keyword>
<protein>
    <recommendedName>
        <fullName evidence="2">histidine kinase</fullName>
        <ecNumber evidence="2">2.7.13.3</ecNumber>
    </recommendedName>
</protein>
<keyword evidence="8" id="KW-0902">Two-component regulatory system</keyword>
<evidence type="ECO:0000256" key="2">
    <source>
        <dbReference type="ARBA" id="ARBA00012438"/>
    </source>
</evidence>
<sequence length="606" mass="67485">MSNPLASTIPRAPFADLARLLPEVALQSHLDGRIVAVNPAAEQLIAEEALAGPLDLLPERHLDLLTECLLLRKPVVFGDARVGNRLLEWTYLPLDDDSGAYLVGCDRTESRRTEALLRISEARHRLLAEQSADIISRHAPDTWEFLYVSPAAQTLLGYRPEELIGVSSLDLFHPDDRLAYQERAPTVAYDRGIYVATYRYRHKDGHYIWLESTSRTLRDPMSGDLLEIISVSRDVSRRVMSERATRRLASIVEATTDLVAFFEGNGRITYLNEAARRALGIPYPENHYLRLYDLLTPESLARVEREGLPQARASGTWSGETTLRKADGQELPVSQLILSHPANEDGVEYFSTCARDISERRHAEELAQRHYAEMAHIARLVTMGEMASGLAHELNQPLAAIVNYARGAIRRIDSQPPASAELLHGAFERIAQQASRAGEIIKRLRGFARKSEFMRRPLNINTVVSDMLRFCQTEARRHNVQLLSELPGSLPDVLGDRVQIEQVLLNLLRNAMEASATEPGSGRRPVVVGSSMLNEEFVVVQVADRGHGLPSDDEQLFEQFYTTKPKGLGLGLSISRSIMEAHGGELWAENNPGGGAIFKFTLPTVS</sequence>
<dbReference type="PRINTS" id="PR00344">
    <property type="entry name" value="BCTRLSENSOR"/>
</dbReference>
<name>A0A317MZ61_9GAMM</name>
<dbReference type="PROSITE" id="PS50113">
    <property type="entry name" value="PAC"/>
    <property type="match status" value="1"/>
</dbReference>
<dbReference type="Gene3D" id="3.30.450.20">
    <property type="entry name" value="PAS domain"/>
    <property type="match status" value="3"/>
</dbReference>
<feature type="domain" description="PAS" evidence="10">
    <location>
        <begin position="244"/>
        <end position="315"/>
    </location>
</feature>
<dbReference type="AlphaFoldDB" id="A0A317MZ61"/>
<dbReference type="InterPro" id="IPR000014">
    <property type="entry name" value="PAS"/>
</dbReference>
<dbReference type="Gene3D" id="1.10.287.130">
    <property type="match status" value="1"/>
</dbReference>
<dbReference type="GO" id="GO:0000155">
    <property type="term" value="F:phosphorelay sensor kinase activity"/>
    <property type="evidence" value="ECO:0007669"/>
    <property type="project" value="InterPro"/>
</dbReference>
<dbReference type="PROSITE" id="PS50109">
    <property type="entry name" value="HIS_KIN"/>
    <property type="match status" value="1"/>
</dbReference>
<evidence type="ECO:0000313" key="12">
    <source>
        <dbReference type="EMBL" id="PWV61082.1"/>
    </source>
</evidence>
<accession>A0A317MZ61</accession>
<evidence type="ECO:0000256" key="5">
    <source>
        <dbReference type="ARBA" id="ARBA00022741"/>
    </source>
</evidence>
<evidence type="ECO:0000256" key="8">
    <source>
        <dbReference type="ARBA" id="ARBA00023012"/>
    </source>
</evidence>
<dbReference type="SMART" id="SM00091">
    <property type="entry name" value="PAS"/>
    <property type="match status" value="3"/>
</dbReference>
<proteinExistence type="predicted"/>
<evidence type="ECO:0000259" key="10">
    <source>
        <dbReference type="PROSITE" id="PS50112"/>
    </source>
</evidence>
<evidence type="ECO:0000259" key="11">
    <source>
        <dbReference type="PROSITE" id="PS50113"/>
    </source>
</evidence>
<comment type="catalytic activity">
    <reaction evidence="1">
        <text>ATP + protein L-histidine = ADP + protein N-phospho-L-histidine.</text>
        <dbReference type="EC" id="2.7.13.3"/>
    </reaction>
</comment>
<evidence type="ECO:0000259" key="9">
    <source>
        <dbReference type="PROSITE" id="PS50109"/>
    </source>
</evidence>
<dbReference type="SMART" id="SM00086">
    <property type="entry name" value="PAC"/>
    <property type="match status" value="2"/>
</dbReference>
<keyword evidence="3" id="KW-0597">Phosphoprotein</keyword>
<keyword evidence="6 12" id="KW-0418">Kinase</keyword>
<dbReference type="Pfam" id="PF00512">
    <property type="entry name" value="HisKA"/>
    <property type="match status" value="1"/>
</dbReference>
<dbReference type="Gene3D" id="3.30.565.10">
    <property type="entry name" value="Histidine kinase-like ATPase, C-terminal domain"/>
    <property type="match status" value="1"/>
</dbReference>
<keyword evidence="13" id="KW-1185">Reference proteome</keyword>
<dbReference type="Pfam" id="PF13426">
    <property type="entry name" value="PAS_9"/>
    <property type="match status" value="1"/>
</dbReference>
<dbReference type="InterPro" id="IPR003594">
    <property type="entry name" value="HATPase_dom"/>
</dbReference>
<dbReference type="InterPro" id="IPR005467">
    <property type="entry name" value="His_kinase_dom"/>
</dbReference>
<dbReference type="InterPro" id="IPR004358">
    <property type="entry name" value="Sig_transdc_His_kin-like_C"/>
</dbReference>
<dbReference type="NCBIfam" id="TIGR00229">
    <property type="entry name" value="sensory_box"/>
    <property type="match status" value="2"/>
</dbReference>
<feature type="domain" description="PAC" evidence="11">
    <location>
        <begin position="194"/>
        <end position="247"/>
    </location>
</feature>
<dbReference type="SMART" id="SM00388">
    <property type="entry name" value="HisKA"/>
    <property type="match status" value="1"/>
</dbReference>
<dbReference type="OrthoDB" id="9772100at2"/>
<evidence type="ECO:0000256" key="1">
    <source>
        <dbReference type="ARBA" id="ARBA00000085"/>
    </source>
</evidence>
<dbReference type="RefSeq" id="WP_110018760.1">
    <property type="nucleotide sequence ID" value="NZ_QGTJ01000006.1"/>
</dbReference>
<dbReference type="GO" id="GO:0005524">
    <property type="term" value="F:ATP binding"/>
    <property type="evidence" value="ECO:0007669"/>
    <property type="project" value="UniProtKB-KW"/>
</dbReference>
<dbReference type="InterPro" id="IPR001610">
    <property type="entry name" value="PAC"/>
</dbReference>
<keyword evidence="4" id="KW-0808">Transferase</keyword>
<dbReference type="Pfam" id="PF02518">
    <property type="entry name" value="HATPase_c"/>
    <property type="match status" value="1"/>
</dbReference>
<dbReference type="PROSITE" id="PS50112">
    <property type="entry name" value="PAS"/>
    <property type="match status" value="2"/>
</dbReference>
<comment type="caution">
    <text evidence="12">The sequence shown here is derived from an EMBL/GenBank/DDBJ whole genome shotgun (WGS) entry which is preliminary data.</text>
</comment>
<dbReference type="PANTHER" id="PTHR43065">
    <property type="entry name" value="SENSOR HISTIDINE KINASE"/>
    <property type="match status" value="1"/>
</dbReference>
<dbReference type="CDD" id="cd00082">
    <property type="entry name" value="HisKA"/>
    <property type="match status" value="1"/>
</dbReference>
<organism evidence="12 13">
    <name type="scientific">Plasticicumulans acidivorans</name>
    <dbReference type="NCBI Taxonomy" id="886464"/>
    <lineage>
        <taxon>Bacteria</taxon>
        <taxon>Pseudomonadati</taxon>
        <taxon>Pseudomonadota</taxon>
        <taxon>Gammaproteobacteria</taxon>
        <taxon>Candidatus Competibacteraceae</taxon>
        <taxon>Plasticicumulans</taxon>
    </lineage>
</organism>
<dbReference type="InterPro" id="IPR035965">
    <property type="entry name" value="PAS-like_dom_sf"/>
</dbReference>
<dbReference type="PANTHER" id="PTHR43065:SF10">
    <property type="entry name" value="PEROXIDE STRESS-ACTIVATED HISTIDINE KINASE MAK3"/>
    <property type="match status" value="1"/>
</dbReference>
<dbReference type="InterPro" id="IPR013655">
    <property type="entry name" value="PAS_fold_3"/>
</dbReference>
<evidence type="ECO:0000256" key="3">
    <source>
        <dbReference type="ARBA" id="ARBA00022553"/>
    </source>
</evidence>
<evidence type="ECO:0000313" key="13">
    <source>
        <dbReference type="Proteomes" id="UP000246569"/>
    </source>
</evidence>
<evidence type="ECO:0000256" key="4">
    <source>
        <dbReference type="ARBA" id="ARBA00022679"/>
    </source>
</evidence>
<dbReference type="InterPro" id="IPR000700">
    <property type="entry name" value="PAS-assoc_C"/>
</dbReference>
<dbReference type="SUPFAM" id="SSF55785">
    <property type="entry name" value="PYP-like sensor domain (PAS domain)"/>
    <property type="match status" value="2"/>
</dbReference>
<dbReference type="InterPro" id="IPR003661">
    <property type="entry name" value="HisK_dim/P_dom"/>
</dbReference>
<gene>
    <name evidence="12" type="ORF">C7443_10696</name>
</gene>
<dbReference type="CDD" id="cd00130">
    <property type="entry name" value="PAS"/>
    <property type="match status" value="2"/>
</dbReference>
<dbReference type="InterPro" id="IPR036097">
    <property type="entry name" value="HisK_dim/P_sf"/>
</dbReference>
<dbReference type="Pfam" id="PF08447">
    <property type="entry name" value="PAS_3"/>
    <property type="match status" value="1"/>
</dbReference>
<dbReference type="SUPFAM" id="SSF55874">
    <property type="entry name" value="ATPase domain of HSP90 chaperone/DNA topoisomerase II/histidine kinase"/>
    <property type="match status" value="1"/>
</dbReference>
<dbReference type="EMBL" id="QGTJ01000006">
    <property type="protein sequence ID" value="PWV61082.1"/>
    <property type="molecule type" value="Genomic_DNA"/>
</dbReference>
<dbReference type="EC" id="2.7.13.3" evidence="2"/>
<dbReference type="SMART" id="SM00387">
    <property type="entry name" value="HATPase_c"/>
    <property type="match status" value="1"/>
</dbReference>
<feature type="domain" description="Histidine kinase" evidence="9">
    <location>
        <begin position="389"/>
        <end position="606"/>
    </location>
</feature>
<dbReference type="InterPro" id="IPR036890">
    <property type="entry name" value="HATPase_C_sf"/>
</dbReference>
<dbReference type="SUPFAM" id="SSF47384">
    <property type="entry name" value="Homodimeric domain of signal transducing histidine kinase"/>
    <property type="match status" value="1"/>
</dbReference>
<keyword evidence="5" id="KW-0547">Nucleotide-binding</keyword>
<dbReference type="Proteomes" id="UP000246569">
    <property type="component" value="Unassembled WGS sequence"/>
</dbReference>
<feature type="domain" description="PAS" evidence="10">
    <location>
        <begin position="120"/>
        <end position="191"/>
    </location>
</feature>